<dbReference type="InterPro" id="IPR001353">
    <property type="entry name" value="Proteasome_sua/b"/>
</dbReference>
<dbReference type="PROSITE" id="PS51475">
    <property type="entry name" value="PROTEASOME_ALPHA_2"/>
    <property type="match status" value="1"/>
</dbReference>
<evidence type="ECO:0000256" key="1">
    <source>
        <dbReference type="ARBA" id="ARBA00022942"/>
    </source>
</evidence>
<dbReference type="InterPro" id="IPR050115">
    <property type="entry name" value="Proteasome_alpha"/>
</dbReference>
<dbReference type="GO" id="GO:0005839">
    <property type="term" value="C:proteasome core complex"/>
    <property type="evidence" value="ECO:0007669"/>
    <property type="project" value="InterPro"/>
</dbReference>
<reference evidence="2" key="1">
    <citation type="submission" date="2013-08" db="EMBL/GenBank/DDBJ databases">
        <authorList>
            <person name="Mendez C."/>
            <person name="Richter M."/>
            <person name="Ferrer M."/>
            <person name="Sanchez J."/>
        </authorList>
    </citation>
    <scope>NUCLEOTIDE SEQUENCE</scope>
</reference>
<accession>T1CCJ7</accession>
<name>T1CCJ7_9ZZZZ</name>
<feature type="non-terminal residue" evidence="2">
    <location>
        <position position="181"/>
    </location>
</feature>
<dbReference type="EC" id="3.4.25.-" evidence="2"/>
<dbReference type="Gene3D" id="3.60.20.10">
    <property type="entry name" value="Glutamine Phosphoribosylpyrophosphate, subunit 1, domain 1"/>
    <property type="match status" value="1"/>
</dbReference>
<dbReference type="GO" id="GO:0051603">
    <property type="term" value="P:proteolysis involved in protein catabolic process"/>
    <property type="evidence" value="ECO:0007669"/>
    <property type="project" value="InterPro"/>
</dbReference>
<keyword evidence="1 2" id="KW-0647">Proteasome</keyword>
<evidence type="ECO:0000313" key="2">
    <source>
        <dbReference type="EMBL" id="EQD64420.1"/>
    </source>
</evidence>
<dbReference type="AlphaFoldDB" id="T1CCJ7"/>
<dbReference type="EMBL" id="AUZZ01001415">
    <property type="protein sequence ID" value="EQD64420.1"/>
    <property type="molecule type" value="Genomic_DNA"/>
</dbReference>
<gene>
    <name evidence="2" type="ORF">B2A_02010</name>
</gene>
<comment type="caution">
    <text evidence="2">The sequence shown here is derived from an EMBL/GenBank/DDBJ whole genome shotgun (WGS) entry which is preliminary data.</text>
</comment>
<dbReference type="Pfam" id="PF00227">
    <property type="entry name" value="Proteasome"/>
    <property type="match status" value="1"/>
</dbReference>
<organism evidence="2">
    <name type="scientific">mine drainage metagenome</name>
    <dbReference type="NCBI Taxonomy" id="410659"/>
    <lineage>
        <taxon>unclassified sequences</taxon>
        <taxon>metagenomes</taxon>
        <taxon>ecological metagenomes</taxon>
    </lineage>
</organism>
<dbReference type="GO" id="GO:0016787">
    <property type="term" value="F:hydrolase activity"/>
    <property type="evidence" value="ECO:0007669"/>
    <property type="project" value="UniProtKB-KW"/>
</dbReference>
<dbReference type="InterPro" id="IPR029055">
    <property type="entry name" value="Ntn_hydrolases_N"/>
</dbReference>
<dbReference type="InterPro" id="IPR023332">
    <property type="entry name" value="Proteasome_alpha-type"/>
</dbReference>
<reference evidence="2" key="2">
    <citation type="journal article" date="2014" name="ISME J.">
        <title>Microbial stratification in low pH oxic and suboxic macroscopic growths along an acid mine drainage.</title>
        <authorList>
            <person name="Mendez-Garcia C."/>
            <person name="Mesa V."/>
            <person name="Sprenger R.R."/>
            <person name="Richter M."/>
            <person name="Diez M.S."/>
            <person name="Solano J."/>
            <person name="Bargiela R."/>
            <person name="Golyshina O.V."/>
            <person name="Manteca A."/>
            <person name="Ramos J.L."/>
            <person name="Gallego J.R."/>
            <person name="Llorente I."/>
            <person name="Martins Dos Santos V.A."/>
            <person name="Jensen O.N."/>
            <person name="Pelaez A.I."/>
            <person name="Sanchez J."/>
            <person name="Ferrer M."/>
        </authorList>
    </citation>
    <scope>NUCLEOTIDE SEQUENCE</scope>
</reference>
<protein>
    <submittedName>
        <fullName evidence="2">Proteasome, alpha and beta subunits</fullName>
        <ecNumber evidence="2">3.4.25.-</ecNumber>
    </submittedName>
</protein>
<dbReference type="SUPFAM" id="SSF56235">
    <property type="entry name" value="N-terminal nucleophile aminohydrolases (Ntn hydrolases)"/>
    <property type="match status" value="1"/>
</dbReference>
<dbReference type="PANTHER" id="PTHR11599">
    <property type="entry name" value="PROTEASOME SUBUNIT ALPHA/BETA"/>
    <property type="match status" value="1"/>
</dbReference>
<keyword evidence="2" id="KW-0378">Hydrolase</keyword>
<proteinExistence type="predicted"/>
<sequence>MGGTAIAVTYSTGIIFVAFRNLPASSLADAGSIEKSFAVDSGLGCVTAGLIADSRVLVEFLRVEAQRHRLTYGESAPFTLLGHALGTLLQQFTQFGGTRPFAVSLLLGGFNAGVPGLIELDPSGATIGWKAYAIGRNRRAVADYLEEKFTENLSEEAAFKLAVQAVAEGSPTPFPPEALDV</sequence>